<dbReference type="SUPFAM" id="SSF53254">
    <property type="entry name" value="Phosphoglycerate mutase-like"/>
    <property type="match status" value="1"/>
</dbReference>
<comment type="caution">
    <text evidence="1">The sequence shown here is derived from an EMBL/GenBank/DDBJ whole genome shotgun (WGS) entry which is preliminary data.</text>
</comment>
<dbReference type="Gene3D" id="3.40.50.1240">
    <property type="entry name" value="Phosphoglycerate mutase-like"/>
    <property type="match status" value="1"/>
</dbReference>
<evidence type="ECO:0000313" key="1">
    <source>
        <dbReference type="EMBL" id="CAK7272315.1"/>
    </source>
</evidence>
<dbReference type="EMBL" id="CAWUOM010000104">
    <property type="protein sequence ID" value="CAK7272315.1"/>
    <property type="molecule type" value="Genomic_DNA"/>
</dbReference>
<dbReference type="Pfam" id="PF00300">
    <property type="entry name" value="His_Phos_1"/>
    <property type="match status" value="1"/>
</dbReference>
<evidence type="ECO:0000313" key="2">
    <source>
        <dbReference type="Proteomes" id="UP001642501"/>
    </source>
</evidence>
<protein>
    <recommendedName>
        <fullName evidence="3">Phosphoglycerate mutase</fullName>
    </recommendedName>
</protein>
<dbReference type="Proteomes" id="UP001642501">
    <property type="component" value="Unassembled WGS sequence"/>
</dbReference>
<dbReference type="PANTHER" id="PTHR48100">
    <property type="entry name" value="BROAD-SPECIFICITY PHOSPHATASE YOR283W-RELATED"/>
    <property type="match status" value="1"/>
</dbReference>
<dbReference type="InterPro" id="IPR013078">
    <property type="entry name" value="His_Pase_superF_clade-1"/>
</dbReference>
<accession>A0ABP0DVI7</accession>
<keyword evidence="2" id="KW-1185">Reference proteome</keyword>
<evidence type="ECO:0008006" key="3">
    <source>
        <dbReference type="Google" id="ProtNLM"/>
    </source>
</evidence>
<name>A0ABP0DVI7_9PEZI</name>
<dbReference type="PANTHER" id="PTHR48100:SF24">
    <property type="entry name" value="PHOSPHOGLYCERATE MUTASE"/>
    <property type="match status" value="1"/>
</dbReference>
<proteinExistence type="predicted"/>
<organism evidence="1 2">
    <name type="scientific">Sporothrix epigloea</name>
    <dbReference type="NCBI Taxonomy" id="1892477"/>
    <lineage>
        <taxon>Eukaryota</taxon>
        <taxon>Fungi</taxon>
        <taxon>Dikarya</taxon>
        <taxon>Ascomycota</taxon>
        <taxon>Pezizomycotina</taxon>
        <taxon>Sordariomycetes</taxon>
        <taxon>Sordariomycetidae</taxon>
        <taxon>Ophiostomatales</taxon>
        <taxon>Ophiostomataceae</taxon>
        <taxon>Sporothrix</taxon>
    </lineage>
</organism>
<reference evidence="1 2" key="1">
    <citation type="submission" date="2024-01" db="EMBL/GenBank/DDBJ databases">
        <authorList>
            <person name="Allen C."/>
            <person name="Tagirdzhanova G."/>
        </authorList>
    </citation>
    <scope>NUCLEOTIDE SEQUENCE [LARGE SCALE GENOMIC DNA]</scope>
    <source>
        <strain evidence="1 2">CBS 573.63</strain>
    </source>
</reference>
<gene>
    <name evidence="1" type="ORF">SEPCBS57363_005070</name>
</gene>
<sequence length="258" mass="28770">MPKPYTILQISSVVIKNDETEVKDMSQCSLLTQLREWSLRDPGLSELGFEQCKELREKLQTVLTGRLAAQLVLVSPMTRTLQTAVASLDWLVATGVPIQAHAGWQETTDHPCDVGVPIAEVSARFPGVDFSHVDPVWPEKTTPEARLYAYTRRDLVTRAQTVLAELYARPESVVVVVSHSAFLSKAVSGSMYANADFRIFSFEEPVSPEAAPEAAALSKDELPLLMYRLREWDETRQSHGGMGWSLDRVRNIGDELDI</sequence>
<dbReference type="InterPro" id="IPR029033">
    <property type="entry name" value="His_PPase_superfam"/>
</dbReference>
<dbReference type="InterPro" id="IPR050275">
    <property type="entry name" value="PGM_Phosphatase"/>
</dbReference>